<name>A0AAN6P3L8_9PEZI</name>
<sequence>WIQIIMAGVSKQVIRLSYLLYYASSFGYIGLVDTIIRFDDIVDLEAPGSRTGSTAL</sequence>
<feature type="non-terminal residue" evidence="1">
    <location>
        <position position="1"/>
    </location>
</feature>
<protein>
    <submittedName>
        <fullName evidence="1">Uncharacterized protein</fullName>
    </submittedName>
</protein>
<comment type="caution">
    <text evidence="1">The sequence shown here is derived from an EMBL/GenBank/DDBJ whole genome shotgun (WGS) entry which is preliminary data.</text>
</comment>
<gene>
    <name evidence="1" type="ORF">C8A01DRAFT_21612</name>
</gene>
<evidence type="ECO:0000313" key="1">
    <source>
        <dbReference type="EMBL" id="KAK4028545.1"/>
    </source>
</evidence>
<proteinExistence type="predicted"/>
<dbReference type="EMBL" id="MU855239">
    <property type="protein sequence ID" value="KAK4028545.1"/>
    <property type="molecule type" value="Genomic_DNA"/>
</dbReference>
<keyword evidence="2" id="KW-1185">Reference proteome</keyword>
<accession>A0AAN6P3L8</accession>
<evidence type="ECO:0000313" key="2">
    <source>
        <dbReference type="Proteomes" id="UP001303115"/>
    </source>
</evidence>
<dbReference type="AlphaFoldDB" id="A0AAN6P3L8"/>
<dbReference type="Proteomes" id="UP001303115">
    <property type="component" value="Unassembled WGS sequence"/>
</dbReference>
<organism evidence="1 2">
    <name type="scientific">Parachaetomium inaequale</name>
    <dbReference type="NCBI Taxonomy" id="2588326"/>
    <lineage>
        <taxon>Eukaryota</taxon>
        <taxon>Fungi</taxon>
        <taxon>Dikarya</taxon>
        <taxon>Ascomycota</taxon>
        <taxon>Pezizomycotina</taxon>
        <taxon>Sordariomycetes</taxon>
        <taxon>Sordariomycetidae</taxon>
        <taxon>Sordariales</taxon>
        <taxon>Chaetomiaceae</taxon>
        <taxon>Parachaetomium</taxon>
    </lineage>
</organism>
<reference evidence="2" key="1">
    <citation type="journal article" date="2023" name="Mol. Phylogenet. Evol.">
        <title>Genome-scale phylogeny and comparative genomics of the fungal order Sordariales.</title>
        <authorList>
            <person name="Hensen N."/>
            <person name="Bonometti L."/>
            <person name="Westerberg I."/>
            <person name="Brannstrom I.O."/>
            <person name="Guillou S."/>
            <person name="Cros-Aarteil S."/>
            <person name="Calhoun S."/>
            <person name="Haridas S."/>
            <person name="Kuo A."/>
            <person name="Mondo S."/>
            <person name="Pangilinan J."/>
            <person name="Riley R."/>
            <person name="LaButti K."/>
            <person name="Andreopoulos B."/>
            <person name="Lipzen A."/>
            <person name="Chen C."/>
            <person name="Yan M."/>
            <person name="Daum C."/>
            <person name="Ng V."/>
            <person name="Clum A."/>
            <person name="Steindorff A."/>
            <person name="Ohm R.A."/>
            <person name="Martin F."/>
            <person name="Silar P."/>
            <person name="Natvig D.O."/>
            <person name="Lalanne C."/>
            <person name="Gautier V."/>
            <person name="Ament-Velasquez S.L."/>
            <person name="Kruys A."/>
            <person name="Hutchinson M.I."/>
            <person name="Powell A.J."/>
            <person name="Barry K."/>
            <person name="Miller A.N."/>
            <person name="Grigoriev I.V."/>
            <person name="Debuchy R."/>
            <person name="Gladieux P."/>
            <person name="Hiltunen Thoren M."/>
            <person name="Johannesson H."/>
        </authorList>
    </citation>
    <scope>NUCLEOTIDE SEQUENCE [LARGE SCALE GENOMIC DNA]</scope>
    <source>
        <strain evidence="2">CBS 284.82</strain>
    </source>
</reference>